<dbReference type="AlphaFoldDB" id="A0AAU7ZTZ6"/>
<dbReference type="RefSeq" id="WP_353065724.1">
    <property type="nucleotide sequence ID" value="NZ_CP132942.1"/>
</dbReference>
<dbReference type="KEGG" id="tpsc:RBB77_06370"/>
<reference evidence="1" key="1">
    <citation type="submission" date="2023-08" db="EMBL/GenBank/DDBJ databases">
        <authorList>
            <person name="Messyasz A."/>
            <person name="Mannisto M.K."/>
            <person name="Kerkhof L.J."/>
            <person name="Haggblom M."/>
        </authorList>
    </citation>
    <scope>NUCLEOTIDE SEQUENCE</scope>
    <source>
        <strain evidence="1">X5P6</strain>
    </source>
</reference>
<accession>A0AAU7ZTZ6</accession>
<gene>
    <name evidence="1" type="ORF">RBB77_06370</name>
</gene>
<dbReference type="EMBL" id="CP132942">
    <property type="protein sequence ID" value="XCB34509.1"/>
    <property type="molecule type" value="Genomic_DNA"/>
</dbReference>
<proteinExistence type="predicted"/>
<name>A0AAU7ZTZ6_9BACT</name>
<organism evidence="1">
    <name type="scientific">Tunturiibacter psychrotolerans</name>
    <dbReference type="NCBI Taxonomy" id="3069686"/>
    <lineage>
        <taxon>Bacteria</taxon>
        <taxon>Pseudomonadati</taxon>
        <taxon>Acidobacteriota</taxon>
        <taxon>Terriglobia</taxon>
        <taxon>Terriglobales</taxon>
        <taxon>Acidobacteriaceae</taxon>
        <taxon>Tunturiibacter</taxon>
    </lineage>
</organism>
<reference evidence="1" key="2">
    <citation type="journal article" date="2024" name="Environ. Microbiol.">
        <title>Genome analysis and description of Tunturibacter gen. nov. expands the diversity of Terriglobia in tundra soils.</title>
        <authorList>
            <person name="Messyasz A."/>
            <person name="Mannisto M.K."/>
            <person name="Kerkhof L.J."/>
            <person name="Haggblom M.M."/>
        </authorList>
    </citation>
    <scope>NUCLEOTIDE SEQUENCE</scope>
    <source>
        <strain evidence="1">X5P6</strain>
    </source>
</reference>
<sequence length="163" mass="18712">MNSPVRLFYRALLHLHPCSFRNRFGEEILWIFDEQTREGRSFQLLFDVLRSLFVQHIDAQLHPQPQPSGFYSEISSTPPLRRIVHAAILSIIAVLTLTHLSGPQGPQPKLSYSPLVSSSRIHHTFTYWHLYRIETNPVIYANLNCSSSETSLSARTPQFGDPR</sequence>
<protein>
    <submittedName>
        <fullName evidence="1">Uncharacterized protein</fullName>
    </submittedName>
</protein>
<evidence type="ECO:0000313" key="1">
    <source>
        <dbReference type="EMBL" id="XCB34509.1"/>
    </source>
</evidence>